<feature type="transmembrane region" description="Helical" evidence="2">
    <location>
        <begin position="120"/>
        <end position="139"/>
    </location>
</feature>
<feature type="compositionally biased region" description="Polar residues" evidence="1">
    <location>
        <begin position="1"/>
        <end position="25"/>
    </location>
</feature>
<dbReference type="EMBL" id="VKAC01000003">
    <property type="protein sequence ID" value="TXR57107.1"/>
    <property type="molecule type" value="Genomic_DNA"/>
</dbReference>
<keyword evidence="2" id="KW-1133">Transmembrane helix</keyword>
<sequence length="159" mass="16617">MSDSPQQSSAPEGRTSGQGQVQQGELTVPPPTMTARLASTTLLLEAFAVLFGTMVAAAFLPDQGVGRGWVWGVGLVIVVVCVLASGTARSARGVVVGNAVQVLLVAVGVSLALVVLEAGVAALVVAVGFAALWWWLVSIGRRIDTDRRRWAVQLAEQQR</sequence>
<keyword evidence="4" id="KW-1185">Reference proteome</keyword>
<evidence type="ECO:0000256" key="2">
    <source>
        <dbReference type="SAM" id="Phobius"/>
    </source>
</evidence>
<name>A0A5C8ZH18_9ACTN</name>
<feature type="transmembrane region" description="Helical" evidence="2">
    <location>
        <begin position="42"/>
        <end position="60"/>
    </location>
</feature>
<dbReference type="AlphaFoldDB" id="A0A5C8ZH18"/>
<evidence type="ECO:0000313" key="3">
    <source>
        <dbReference type="EMBL" id="TXR57107.1"/>
    </source>
</evidence>
<keyword evidence="2" id="KW-0812">Transmembrane</keyword>
<keyword evidence="2" id="KW-0472">Membrane</keyword>
<proteinExistence type="predicted"/>
<comment type="caution">
    <text evidence="3">The sequence shown here is derived from an EMBL/GenBank/DDBJ whole genome shotgun (WGS) entry which is preliminary data.</text>
</comment>
<dbReference type="Pfam" id="PF14017">
    <property type="entry name" value="DUF4233"/>
    <property type="match status" value="1"/>
</dbReference>
<protein>
    <submittedName>
        <fullName evidence="3">DUF4233 domain-containing protein</fullName>
    </submittedName>
</protein>
<dbReference type="OrthoDB" id="2106747at201174"/>
<organism evidence="3 4">
    <name type="scientific">Quadrisphaera setariae</name>
    <dbReference type="NCBI Taxonomy" id="2593304"/>
    <lineage>
        <taxon>Bacteria</taxon>
        <taxon>Bacillati</taxon>
        <taxon>Actinomycetota</taxon>
        <taxon>Actinomycetes</taxon>
        <taxon>Kineosporiales</taxon>
        <taxon>Kineosporiaceae</taxon>
        <taxon>Quadrisphaera</taxon>
    </lineage>
</organism>
<reference evidence="3 4" key="1">
    <citation type="submission" date="2019-07" db="EMBL/GenBank/DDBJ databases">
        <title>Quadrisphaera sp. strain DD2A genome sequencing and assembly.</title>
        <authorList>
            <person name="Kim I."/>
        </authorList>
    </citation>
    <scope>NUCLEOTIDE SEQUENCE [LARGE SCALE GENOMIC DNA]</scope>
    <source>
        <strain evidence="3 4">DD2A</strain>
    </source>
</reference>
<feature type="region of interest" description="Disordered" evidence="1">
    <location>
        <begin position="1"/>
        <end position="26"/>
    </location>
</feature>
<dbReference type="RefSeq" id="WP_147925528.1">
    <property type="nucleotide sequence ID" value="NZ_VKAC01000003.1"/>
</dbReference>
<gene>
    <name evidence="3" type="ORF">FMM08_06470</name>
</gene>
<dbReference type="Proteomes" id="UP000321234">
    <property type="component" value="Unassembled WGS sequence"/>
</dbReference>
<accession>A0A5C8ZH18</accession>
<evidence type="ECO:0000256" key="1">
    <source>
        <dbReference type="SAM" id="MobiDB-lite"/>
    </source>
</evidence>
<feature type="transmembrane region" description="Helical" evidence="2">
    <location>
        <begin position="93"/>
        <end position="114"/>
    </location>
</feature>
<feature type="transmembrane region" description="Helical" evidence="2">
    <location>
        <begin position="66"/>
        <end position="86"/>
    </location>
</feature>
<dbReference type="InterPro" id="IPR025327">
    <property type="entry name" value="DUF4233"/>
</dbReference>
<evidence type="ECO:0000313" key="4">
    <source>
        <dbReference type="Proteomes" id="UP000321234"/>
    </source>
</evidence>